<sequence length="264" mass="28952">MEQQERALVAYVDAVRDEPGTLAVVVVGSVARGTERPDSDVDVYLVVDDQRFAAETAAGRFAWTDRAGLDYPGSYIDVKLVSPSYLEAAARDADDPTRASFEGARIAHAKGGFAAERLAPLIEMITTLPEPVWAERIRSFRAQAHLYGGYFLAQAIDRNDPFLRRHAGIHLALAAARAALAANRTLMRGPKYISALVRAVPTPDGFVDAWQNVVDAPDVQSAEVLLGLLDEWFGDEIDPDDALSLFIRDNELAWLRGTVPAEFW</sequence>
<evidence type="ECO:0000259" key="1">
    <source>
        <dbReference type="Pfam" id="PF01909"/>
    </source>
</evidence>
<evidence type="ECO:0000313" key="2">
    <source>
        <dbReference type="EMBL" id="KAA9108165.1"/>
    </source>
</evidence>
<dbReference type="InterPro" id="IPR002934">
    <property type="entry name" value="Polymerase_NTP_transf_dom"/>
</dbReference>
<accession>A0A5J5J117</accession>
<comment type="caution">
    <text evidence="2">The sequence shown here is derived from an EMBL/GenBank/DDBJ whole genome shotgun (WGS) entry which is preliminary data.</text>
</comment>
<dbReference type="GO" id="GO:0016779">
    <property type="term" value="F:nucleotidyltransferase activity"/>
    <property type="evidence" value="ECO:0007669"/>
    <property type="project" value="InterPro"/>
</dbReference>
<keyword evidence="3" id="KW-1185">Reference proteome</keyword>
<name>A0A5J5J117_9MICO</name>
<dbReference type="RefSeq" id="WP_150449197.1">
    <property type="nucleotide sequence ID" value="NZ_VYSA01000002.1"/>
</dbReference>
<dbReference type="InterPro" id="IPR043519">
    <property type="entry name" value="NT_sf"/>
</dbReference>
<evidence type="ECO:0000313" key="3">
    <source>
        <dbReference type="Proteomes" id="UP000325827"/>
    </source>
</evidence>
<dbReference type="EMBL" id="VYSA01000002">
    <property type="protein sequence ID" value="KAA9108165.1"/>
    <property type="molecule type" value="Genomic_DNA"/>
</dbReference>
<organism evidence="2 3">
    <name type="scientific">Microbacterium rhizomatis</name>
    <dbReference type="NCBI Taxonomy" id="1631477"/>
    <lineage>
        <taxon>Bacteria</taxon>
        <taxon>Bacillati</taxon>
        <taxon>Actinomycetota</taxon>
        <taxon>Actinomycetes</taxon>
        <taxon>Micrococcales</taxon>
        <taxon>Microbacteriaceae</taxon>
        <taxon>Microbacterium</taxon>
    </lineage>
</organism>
<dbReference type="OrthoDB" id="3360502at2"/>
<dbReference type="Pfam" id="PF01909">
    <property type="entry name" value="NTP_transf_2"/>
    <property type="match status" value="1"/>
</dbReference>
<feature type="domain" description="Polymerase nucleotidyl transferase" evidence="1">
    <location>
        <begin position="13"/>
        <end position="50"/>
    </location>
</feature>
<proteinExistence type="predicted"/>
<protein>
    <recommendedName>
        <fullName evidence="1">Polymerase nucleotidyl transferase domain-containing protein</fullName>
    </recommendedName>
</protein>
<reference evidence="3" key="1">
    <citation type="submission" date="2019-09" db="EMBL/GenBank/DDBJ databases">
        <title>Mumia zhuanghuii sp. nov. isolated from the intestinal contents of plateau pika (Ochotona curzoniae) in the Qinghai-Tibet plateau of China.</title>
        <authorList>
            <person name="Tian Z."/>
        </authorList>
    </citation>
    <scope>NUCLEOTIDE SEQUENCE [LARGE SCALE GENOMIC DNA]</scope>
    <source>
        <strain evidence="3">JCM 30598</strain>
    </source>
</reference>
<dbReference type="AlphaFoldDB" id="A0A5J5J117"/>
<gene>
    <name evidence="2" type="ORF">F6B43_12235</name>
</gene>
<dbReference type="SUPFAM" id="SSF81301">
    <property type="entry name" value="Nucleotidyltransferase"/>
    <property type="match status" value="1"/>
</dbReference>
<dbReference type="Proteomes" id="UP000325827">
    <property type="component" value="Unassembled WGS sequence"/>
</dbReference>
<dbReference type="Gene3D" id="3.30.460.10">
    <property type="entry name" value="Beta Polymerase, domain 2"/>
    <property type="match status" value="1"/>
</dbReference>